<name>A0A1E3PVC8_LIPST</name>
<reference evidence="3 4" key="1">
    <citation type="journal article" date="2016" name="Proc. Natl. Acad. Sci. U.S.A.">
        <title>Comparative genomics of biotechnologically important yeasts.</title>
        <authorList>
            <person name="Riley R."/>
            <person name="Haridas S."/>
            <person name="Wolfe K.H."/>
            <person name="Lopes M.R."/>
            <person name="Hittinger C.T."/>
            <person name="Goeker M."/>
            <person name="Salamov A.A."/>
            <person name="Wisecaver J.H."/>
            <person name="Long T.M."/>
            <person name="Calvey C.H."/>
            <person name="Aerts A.L."/>
            <person name="Barry K.W."/>
            <person name="Choi C."/>
            <person name="Clum A."/>
            <person name="Coughlan A.Y."/>
            <person name="Deshpande S."/>
            <person name="Douglass A.P."/>
            <person name="Hanson S.J."/>
            <person name="Klenk H.-P."/>
            <person name="LaButti K.M."/>
            <person name="Lapidus A."/>
            <person name="Lindquist E.A."/>
            <person name="Lipzen A.M."/>
            <person name="Meier-Kolthoff J.P."/>
            <person name="Ohm R.A."/>
            <person name="Otillar R.P."/>
            <person name="Pangilinan J.L."/>
            <person name="Peng Y."/>
            <person name="Rokas A."/>
            <person name="Rosa C.A."/>
            <person name="Scheuner C."/>
            <person name="Sibirny A.A."/>
            <person name="Slot J.C."/>
            <person name="Stielow J.B."/>
            <person name="Sun H."/>
            <person name="Kurtzman C.P."/>
            <person name="Blackwell M."/>
            <person name="Grigoriev I.V."/>
            <person name="Jeffries T.W."/>
        </authorList>
    </citation>
    <scope>NUCLEOTIDE SEQUENCE [LARGE SCALE GENOMIC DNA]</scope>
    <source>
        <strain evidence="3 4">NRRL Y-11557</strain>
    </source>
</reference>
<dbReference type="PANTHER" id="PTHR46929">
    <property type="entry name" value="EXPRESSED PROTEIN"/>
    <property type="match status" value="1"/>
</dbReference>
<protein>
    <recommendedName>
        <fullName evidence="2">Myb/SANT-like domain-containing protein</fullName>
    </recommendedName>
</protein>
<dbReference type="InterPro" id="IPR024752">
    <property type="entry name" value="Myb/SANT-like_dom"/>
</dbReference>
<evidence type="ECO:0000259" key="2">
    <source>
        <dbReference type="Pfam" id="PF12776"/>
    </source>
</evidence>
<dbReference type="EMBL" id="KV454304">
    <property type="protein sequence ID" value="ODQ69373.1"/>
    <property type="molecule type" value="Genomic_DNA"/>
</dbReference>
<evidence type="ECO:0000313" key="3">
    <source>
        <dbReference type="EMBL" id="ODQ69373.1"/>
    </source>
</evidence>
<dbReference type="STRING" id="675824.A0A1E3PVC8"/>
<evidence type="ECO:0000313" key="4">
    <source>
        <dbReference type="Proteomes" id="UP000094385"/>
    </source>
</evidence>
<organism evidence="3 4">
    <name type="scientific">Lipomyces starkeyi NRRL Y-11557</name>
    <dbReference type="NCBI Taxonomy" id="675824"/>
    <lineage>
        <taxon>Eukaryota</taxon>
        <taxon>Fungi</taxon>
        <taxon>Dikarya</taxon>
        <taxon>Ascomycota</taxon>
        <taxon>Saccharomycotina</taxon>
        <taxon>Lipomycetes</taxon>
        <taxon>Lipomycetales</taxon>
        <taxon>Lipomycetaceae</taxon>
        <taxon>Lipomyces</taxon>
    </lineage>
</organism>
<feature type="domain" description="Myb/SANT-like" evidence="2">
    <location>
        <begin position="92"/>
        <end position="188"/>
    </location>
</feature>
<sequence length="361" mass="41113">MTRTNKRSRPESIQPSQFIEPLEEDTITVSSPPRPLPPKERFEYPPPPDSEDPFDTPLPTSSAFESGPESTEVGPIKTGQKTEVQGPSRLAWTYTMEEGLFTTLLDKVRHGKRADSGFKQEAWVDALEVVRSRAPSYIQHVLSIEKLKSKESNYKAYYKDWKWLIGQSGFGIHPETRCVTAAPEAWDEVLRHRKSCKWHRYNALEFTELLDELYAPAMATGGYATTLINRPSDSPLLRAPSSSGSSSTPSPYSAPGPLRKRRRINNDKLEKEVEKEILQGGSYQLIEKVITQLARSRRNLIQQAINLLEEEYSRKLSSEHMDMALDCLENEAKSSMFTSIKDVARRDRWLERHAGVEIVYK</sequence>
<keyword evidence="4" id="KW-1185">Reference proteome</keyword>
<proteinExistence type="predicted"/>
<dbReference type="OrthoDB" id="5430673at2759"/>
<gene>
    <name evidence="3" type="ORF">LIPSTDRAFT_30818</name>
</gene>
<feature type="region of interest" description="Disordered" evidence="1">
    <location>
        <begin position="1"/>
        <end position="84"/>
    </location>
</feature>
<dbReference type="Proteomes" id="UP000094385">
    <property type="component" value="Unassembled WGS sequence"/>
</dbReference>
<dbReference type="AlphaFoldDB" id="A0A1E3PVC8"/>
<accession>A0A1E3PVC8</accession>
<evidence type="ECO:0000256" key="1">
    <source>
        <dbReference type="SAM" id="MobiDB-lite"/>
    </source>
</evidence>
<dbReference type="Pfam" id="PF12776">
    <property type="entry name" value="Myb_DNA-bind_3"/>
    <property type="match status" value="1"/>
</dbReference>
<dbReference type="PANTHER" id="PTHR46929:SF3">
    <property type="entry name" value="MYB_SANT-LIKE DOMAIN-CONTAINING PROTEIN"/>
    <property type="match status" value="1"/>
</dbReference>
<feature type="region of interest" description="Disordered" evidence="1">
    <location>
        <begin position="234"/>
        <end position="266"/>
    </location>
</feature>
<feature type="compositionally biased region" description="Low complexity" evidence="1">
    <location>
        <begin position="234"/>
        <end position="257"/>
    </location>
</feature>